<proteinExistence type="predicted"/>
<name>A0A7W0HTV6_9ACTN</name>
<evidence type="ECO:0000313" key="3">
    <source>
        <dbReference type="Proteomes" id="UP000530928"/>
    </source>
</evidence>
<dbReference type="AlphaFoldDB" id="A0A7W0HTV6"/>
<keyword evidence="1" id="KW-0812">Transmembrane</keyword>
<keyword evidence="3" id="KW-1185">Reference proteome</keyword>
<dbReference type="Proteomes" id="UP000530928">
    <property type="component" value="Unassembled WGS sequence"/>
</dbReference>
<sequence length="260" mass="29007">MRDPAADRRVPFFRWACVVAAGAILLNLIPGPAAVATRQPDPLLTAVARSAVRLQPYGRFFHLRTVSTQTFDMGGYRLVRAFRVDRVHDLQNGKYAEQAFPARLRPATVADATAWDRAGRPLPAEVVKVRRLRDPATRRWRHHEGWFIGWTGLDSSQLRELDPNDEALRGWVDEAALDLVRAPISPALRSRVYGVLAVTPGVRAERAAFDGRWALRVSVGGQSFWLDPRTGAYLGTDSLRVEVMEFTDVAPEFVDPATLV</sequence>
<reference evidence="2 3" key="1">
    <citation type="submission" date="2020-07" db="EMBL/GenBank/DDBJ databases">
        <title>Genomic Encyclopedia of Type Strains, Phase IV (KMG-IV): sequencing the most valuable type-strain genomes for metagenomic binning, comparative biology and taxonomic classification.</title>
        <authorList>
            <person name="Goeker M."/>
        </authorList>
    </citation>
    <scope>NUCLEOTIDE SEQUENCE [LARGE SCALE GENOMIC DNA]</scope>
    <source>
        <strain evidence="2 3">DSM 45533</strain>
    </source>
</reference>
<keyword evidence="1" id="KW-0472">Membrane</keyword>
<protein>
    <submittedName>
        <fullName evidence="2">Uncharacterized protein</fullName>
    </submittedName>
</protein>
<comment type="caution">
    <text evidence="2">The sequence shown here is derived from an EMBL/GenBank/DDBJ whole genome shotgun (WGS) entry which is preliminary data.</text>
</comment>
<evidence type="ECO:0000313" key="2">
    <source>
        <dbReference type="EMBL" id="MBA2895357.1"/>
    </source>
</evidence>
<evidence type="ECO:0000256" key="1">
    <source>
        <dbReference type="SAM" id="Phobius"/>
    </source>
</evidence>
<dbReference type="RefSeq" id="WP_181614118.1">
    <property type="nucleotide sequence ID" value="NZ_BAABAM010000009.1"/>
</dbReference>
<keyword evidence="1" id="KW-1133">Transmembrane helix</keyword>
<dbReference type="EMBL" id="JACDUR010000007">
    <property type="protein sequence ID" value="MBA2895357.1"/>
    <property type="molecule type" value="Genomic_DNA"/>
</dbReference>
<feature type="transmembrane region" description="Helical" evidence="1">
    <location>
        <begin position="12"/>
        <end position="29"/>
    </location>
</feature>
<accession>A0A7W0HTV6</accession>
<gene>
    <name evidence="2" type="ORF">HNR30_006743</name>
</gene>
<organism evidence="2 3">
    <name type="scientific">Nonomuraea soli</name>
    <dbReference type="NCBI Taxonomy" id="1032476"/>
    <lineage>
        <taxon>Bacteria</taxon>
        <taxon>Bacillati</taxon>
        <taxon>Actinomycetota</taxon>
        <taxon>Actinomycetes</taxon>
        <taxon>Streptosporangiales</taxon>
        <taxon>Streptosporangiaceae</taxon>
        <taxon>Nonomuraea</taxon>
    </lineage>
</organism>